<name>A0A5C3NLF9_9AGAM</name>
<gene>
    <name evidence="2" type="ORF">OE88DRAFT_1651606</name>
</gene>
<feature type="compositionally biased region" description="Acidic residues" evidence="1">
    <location>
        <begin position="86"/>
        <end position="101"/>
    </location>
</feature>
<feature type="compositionally biased region" description="Acidic residues" evidence="1">
    <location>
        <begin position="139"/>
        <end position="157"/>
    </location>
</feature>
<organism evidence="2 3">
    <name type="scientific">Heliocybe sulcata</name>
    <dbReference type="NCBI Taxonomy" id="5364"/>
    <lineage>
        <taxon>Eukaryota</taxon>
        <taxon>Fungi</taxon>
        <taxon>Dikarya</taxon>
        <taxon>Basidiomycota</taxon>
        <taxon>Agaricomycotina</taxon>
        <taxon>Agaricomycetes</taxon>
        <taxon>Gloeophyllales</taxon>
        <taxon>Gloeophyllaceae</taxon>
        <taxon>Heliocybe</taxon>
    </lineage>
</organism>
<feature type="compositionally biased region" description="Acidic residues" evidence="1">
    <location>
        <begin position="109"/>
        <end position="129"/>
    </location>
</feature>
<proteinExistence type="predicted"/>
<sequence>MATRRRYYTRAAAAAEASTATESDSSGLHTPERDPEVLEAEQRRDLYRRCSIMGADAERPWVKEYECYRSKPPYQLASSYGRSEDEQMESEDSDNSEEVDLGDANTDHESEETMVADQSSQDEEMEDLGGESAPHADGDDQEMDFETEDELGQAYDSDDMKDACSESEHDSDDMEDRDSGRPPLRSTSESRAYTFVVRLFLIFAG</sequence>
<keyword evidence="3" id="KW-1185">Reference proteome</keyword>
<feature type="compositionally biased region" description="Basic and acidic residues" evidence="1">
    <location>
        <begin position="158"/>
        <end position="168"/>
    </location>
</feature>
<feature type="region of interest" description="Disordered" evidence="1">
    <location>
        <begin position="1"/>
        <end position="41"/>
    </location>
</feature>
<dbReference type="Proteomes" id="UP000305948">
    <property type="component" value="Unassembled WGS sequence"/>
</dbReference>
<dbReference type="EMBL" id="ML213503">
    <property type="protein sequence ID" value="TFK57725.1"/>
    <property type="molecule type" value="Genomic_DNA"/>
</dbReference>
<feature type="compositionally biased region" description="Basic and acidic residues" evidence="1">
    <location>
        <begin position="30"/>
        <end position="41"/>
    </location>
</feature>
<evidence type="ECO:0000313" key="3">
    <source>
        <dbReference type="Proteomes" id="UP000305948"/>
    </source>
</evidence>
<feature type="region of interest" description="Disordered" evidence="1">
    <location>
        <begin position="72"/>
        <end position="189"/>
    </location>
</feature>
<feature type="compositionally biased region" description="Low complexity" evidence="1">
    <location>
        <begin position="9"/>
        <end position="23"/>
    </location>
</feature>
<accession>A0A5C3NLF9</accession>
<evidence type="ECO:0000313" key="2">
    <source>
        <dbReference type="EMBL" id="TFK57725.1"/>
    </source>
</evidence>
<reference evidence="2 3" key="1">
    <citation type="journal article" date="2019" name="Nat. Ecol. Evol.">
        <title>Megaphylogeny resolves global patterns of mushroom evolution.</title>
        <authorList>
            <person name="Varga T."/>
            <person name="Krizsan K."/>
            <person name="Foldi C."/>
            <person name="Dima B."/>
            <person name="Sanchez-Garcia M."/>
            <person name="Sanchez-Ramirez S."/>
            <person name="Szollosi G.J."/>
            <person name="Szarkandi J.G."/>
            <person name="Papp V."/>
            <person name="Albert L."/>
            <person name="Andreopoulos W."/>
            <person name="Angelini C."/>
            <person name="Antonin V."/>
            <person name="Barry K.W."/>
            <person name="Bougher N.L."/>
            <person name="Buchanan P."/>
            <person name="Buyck B."/>
            <person name="Bense V."/>
            <person name="Catcheside P."/>
            <person name="Chovatia M."/>
            <person name="Cooper J."/>
            <person name="Damon W."/>
            <person name="Desjardin D."/>
            <person name="Finy P."/>
            <person name="Geml J."/>
            <person name="Haridas S."/>
            <person name="Hughes K."/>
            <person name="Justo A."/>
            <person name="Karasinski D."/>
            <person name="Kautmanova I."/>
            <person name="Kiss B."/>
            <person name="Kocsube S."/>
            <person name="Kotiranta H."/>
            <person name="LaButti K.M."/>
            <person name="Lechner B.E."/>
            <person name="Liimatainen K."/>
            <person name="Lipzen A."/>
            <person name="Lukacs Z."/>
            <person name="Mihaltcheva S."/>
            <person name="Morgado L.N."/>
            <person name="Niskanen T."/>
            <person name="Noordeloos M.E."/>
            <person name="Ohm R.A."/>
            <person name="Ortiz-Santana B."/>
            <person name="Ovrebo C."/>
            <person name="Racz N."/>
            <person name="Riley R."/>
            <person name="Savchenko A."/>
            <person name="Shiryaev A."/>
            <person name="Soop K."/>
            <person name="Spirin V."/>
            <person name="Szebenyi C."/>
            <person name="Tomsovsky M."/>
            <person name="Tulloss R.E."/>
            <person name="Uehling J."/>
            <person name="Grigoriev I.V."/>
            <person name="Vagvolgyi C."/>
            <person name="Papp T."/>
            <person name="Martin F.M."/>
            <person name="Miettinen O."/>
            <person name="Hibbett D.S."/>
            <person name="Nagy L.G."/>
        </authorList>
    </citation>
    <scope>NUCLEOTIDE SEQUENCE [LARGE SCALE GENOMIC DNA]</scope>
    <source>
        <strain evidence="2 3">OMC1185</strain>
    </source>
</reference>
<protein>
    <submittedName>
        <fullName evidence="2">Uncharacterized protein</fullName>
    </submittedName>
</protein>
<dbReference type="AlphaFoldDB" id="A0A5C3NLF9"/>
<evidence type="ECO:0000256" key="1">
    <source>
        <dbReference type="SAM" id="MobiDB-lite"/>
    </source>
</evidence>